<organism evidence="1 2">
    <name type="scientific">Pseudomonas aeruginosa</name>
    <dbReference type="NCBI Taxonomy" id="287"/>
    <lineage>
        <taxon>Bacteria</taxon>
        <taxon>Pseudomonadati</taxon>
        <taxon>Pseudomonadota</taxon>
        <taxon>Gammaproteobacteria</taxon>
        <taxon>Pseudomonadales</taxon>
        <taxon>Pseudomonadaceae</taxon>
        <taxon>Pseudomonas</taxon>
    </lineage>
</organism>
<sequence>MPFDESPAVRRINALCSPAPARYIHLPTGIHWVVIDSLGNVLQLENIERRRRLITVSDLENTEAWRKIP</sequence>
<comment type="caution">
    <text evidence="1">The sequence shown here is derived from an EMBL/GenBank/DDBJ whole genome shotgun (WGS) entry which is preliminary data.</text>
</comment>
<proteinExistence type="predicted"/>
<dbReference type="RefSeq" id="WP_114064619.1">
    <property type="nucleotide sequence ID" value="NZ_QORD01000045.1"/>
</dbReference>
<accession>A0A367M3F2</accession>
<gene>
    <name evidence="1" type="ORF">DT376_25965</name>
</gene>
<dbReference type="Proteomes" id="UP000253594">
    <property type="component" value="Unassembled WGS sequence"/>
</dbReference>
<protein>
    <submittedName>
        <fullName evidence="1">Uncharacterized protein</fullName>
    </submittedName>
</protein>
<name>A0A367M3F2_PSEAI</name>
<evidence type="ECO:0000313" key="2">
    <source>
        <dbReference type="Proteomes" id="UP000253594"/>
    </source>
</evidence>
<reference evidence="1 2" key="1">
    <citation type="submission" date="2018-07" db="EMBL/GenBank/DDBJ databases">
        <title>Mechanisms of high-level aminoglycoside resistance among Gram-negative pathogens in Brazil.</title>
        <authorList>
            <person name="Ballaben A.S."/>
            <person name="Darini A.L.C."/>
            <person name="Doi Y."/>
        </authorList>
    </citation>
    <scope>NUCLEOTIDE SEQUENCE [LARGE SCALE GENOMIC DNA]</scope>
    <source>
        <strain evidence="1 2">B2-305</strain>
    </source>
</reference>
<dbReference type="AlphaFoldDB" id="A0A367M3F2"/>
<dbReference type="EMBL" id="QORE01001120">
    <property type="protein sequence ID" value="RCI72026.1"/>
    <property type="molecule type" value="Genomic_DNA"/>
</dbReference>
<evidence type="ECO:0000313" key="1">
    <source>
        <dbReference type="EMBL" id="RCI72026.1"/>
    </source>
</evidence>